<feature type="transmembrane region" description="Helical" evidence="2">
    <location>
        <begin position="164"/>
        <end position="191"/>
    </location>
</feature>
<dbReference type="Proteomes" id="UP000184440">
    <property type="component" value="Unassembled WGS sequence"/>
</dbReference>
<evidence type="ECO:0000256" key="2">
    <source>
        <dbReference type="SAM" id="Phobius"/>
    </source>
</evidence>
<dbReference type="EMBL" id="FRCS01000001">
    <property type="protein sequence ID" value="SHM59556.1"/>
    <property type="molecule type" value="Genomic_DNA"/>
</dbReference>
<feature type="transmembrane region" description="Helical" evidence="2">
    <location>
        <begin position="236"/>
        <end position="256"/>
    </location>
</feature>
<dbReference type="STRING" id="134849.SAMN05443668_101985"/>
<protein>
    <submittedName>
        <fullName evidence="3">Uncharacterized protein</fullName>
    </submittedName>
</protein>
<keyword evidence="2" id="KW-0812">Transmembrane</keyword>
<feature type="compositionally biased region" description="Pro residues" evidence="1">
    <location>
        <begin position="27"/>
        <end position="39"/>
    </location>
</feature>
<feature type="transmembrane region" description="Helical" evidence="2">
    <location>
        <begin position="268"/>
        <end position="293"/>
    </location>
</feature>
<keyword evidence="4" id="KW-1185">Reference proteome</keyword>
<keyword evidence="2" id="KW-1133">Transmembrane helix</keyword>
<evidence type="ECO:0000313" key="4">
    <source>
        <dbReference type="Proteomes" id="UP000184440"/>
    </source>
</evidence>
<name>A0A1M7K2R6_9ACTN</name>
<reference evidence="3 4" key="1">
    <citation type="submission" date="2016-11" db="EMBL/GenBank/DDBJ databases">
        <authorList>
            <person name="Jaros S."/>
            <person name="Januszkiewicz K."/>
            <person name="Wedrychowicz H."/>
        </authorList>
    </citation>
    <scope>NUCLEOTIDE SEQUENCE [LARGE SCALE GENOMIC DNA]</scope>
    <source>
        <strain evidence="3 4">DSM 46144</strain>
    </source>
</reference>
<feature type="region of interest" description="Disordered" evidence="1">
    <location>
        <begin position="18"/>
        <end position="40"/>
    </location>
</feature>
<keyword evidence="2" id="KW-0472">Membrane</keyword>
<dbReference type="OrthoDB" id="3345261at2"/>
<dbReference type="AlphaFoldDB" id="A0A1M7K2R6"/>
<gene>
    <name evidence="3" type="ORF">SAMN05443668_101985</name>
</gene>
<proteinExistence type="predicted"/>
<accession>A0A1M7K2R6</accession>
<dbReference type="RefSeq" id="WP_073251782.1">
    <property type="nucleotide sequence ID" value="NZ_FRCS01000001.1"/>
</dbReference>
<sequence>MNDLAAANGRGGPGAGLSWAAPMPCGNTPPGPAVLPPEPTTEQIDDVEAAALLRAFAEANASLGRAHQTLQDRSKRMLETWHAARHTIEGVTRFTNADAVGQARSEAERVAQRHADDGPENRLRRRVRPTWLVWPALAASAVFDAAFVGVVVQQMLDFETGSIAYYLAYLPGAGMAIALYVAGTMLAENLFRHRDRSSRRPTRDPLTPWTLAKRVLWQWRPEPEERKPSDLPWPRLTVPVVFAALVLGLLGVFGYIRAALAVRDFPELARVLPVFVILLLLLSLSTVALKVLVHNPYADRAAEVGKAVRDVEKRAADLQRTAHDAVAAHTDEWNTYRALVAGSEAEAHRVLQEGCARILDERGRRARRGTLRLPLDGPRWPAELWRGEPGGGPRIDWALLGYARDLVGRNDPELLERDLAAVVAAQNAQFRRAEPAEGFSPGPR</sequence>
<evidence type="ECO:0000313" key="3">
    <source>
        <dbReference type="EMBL" id="SHM59556.1"/>
    </source>
</evidence>
<evidence type="ECO:0000256" key="1">
    <source>
        <dbReference type="SAM" id="MobiDB-lite"/>
    </source>
</evidence>
<feature type="transmembrane region" description="Helical" evidence="2">
    <location>
        <begin position="131"/>
        <end position="152"/>
    </location>
</feature>
<organism evidence="3 4">
    <name type="scientific">Cryptosporangium aurantiacum</name>
    <dbReference type="NCBI Taxonomy" id="134849"/>
    <lineage>
        <taxon>Bacteria</taxon>
        <taxon>Bacillati</taxon>
        <taxon>Actinomycetota</taxon>
        <taxon>Actinomycetes</taxon>
        <taxon>Cryptosporangiales</taxon>
        <taxon>Cryptosporangiaceae</taxon>
        <taxon>Cryptosporangium</taxon>
    </lineage>
</organism>